<dbReference type="AlphaFoldDB" id="W7U6C0"/>
<evidence type="ECO:0000256" key="4">
    <source>
        <dbReference type="ARBA" id="ARBA00023136"/>
    </source>
</evidence>
<protein>
    <submittedName>
        <fullName evidence="7">Transmembrane protein</fullName>
    </submittedName>
</protein>
<dbReference type="OrthoDB" id="5348404at2759"/>
<dbReference type="PANTHER" id="PTHR23423">
    <property type="entry name" value="ORGANIC SOLUTE TRANSPORTER-RELATED"/>
    <property type="match status" value="1"/>
</dbReference>
<dbReference type="Proteomes" id="UP000019335">
    <property type="component" value="Chromosome 5"/>
</dbReference>
<keyword evidence="3 6" id="KW-1133">Transmembrane helix</keyword>
<name>W7U6C0_9STRA</name>
<sequence>MIEAYQGAFMEEDGTTEDSTAGLRSNAAGPTFGNSRSNSTTKHGLTCNIICENEEEEEGDEQLPPRRTDLPFHSSHDEYVVKCSRRLLYVFYGCGTIFAAIILWQIISQHKQRHVIAWSVGAIFVGIAVPFSLHDIHMHTMHYVNPKLQKYYIRILWMVPIYAIESWLALRFRGQKLFLETAREAYEAYVIYNFYMLLLHYLGGGQGVRDILKAKSDAGDKTVRLLFPFCCFRWKRSGQFINRCTVGVIQYVIIRFFLAFITCLVEYMLDHGLGQREALEQTVFAILIIINVSQVWAVYCLVAFYHEFHYELRAINPFWKFVVVKMVVFLSFWQGLLFSGMAREGMLRPYMDYSKQDIASGIQNLLICIEMAAISVAHKYVFSYKDMEIIVEPNKMKPHPSWAAWIDILPWDVISDFREQVFNGFGLRRKMQKKNRSPKSGVGAVTSEVSTLTVMNTHVVENRSTLAAVV</sequence>
<organism evidence="7 8">
    <name type="scientific">Nannochloropsis gaditana</name>
    <dbReference type="NCBI Taxonomy" id="72520"/>
    <lineage>
        <taxon>Eukaryota</taxon>
        <taxon>Sar</taxon>
        <taxon>Stramenopiles</taxon>
        <taxon>Ochrophyta</taxon>
        <taxon>Eustigmatophyceae</taxon>
        <taxon>Eustigmatales</taxon>
        <taxon>Monodopsidaceae</taxon>
        <taxon>Nannochloropsis</taxon>
    </lineage>
</organism>
<keyword evidence="8" id="KW-1185">Reference proteome</keyword>
<dbReference type="SMART" id="SM01417">
    <property type="entry name" value="Solute_trans_a"/>
    <property type="match status" value="1"/>
</dbReference>
<feature type="transmembrane region" description="Helical" evidence="6">
    <location>
        <begin position="281"/>
        <end position="306"/>
    </location>
</feature>
<feature type="transmembrane region" description="Helical" evidence="6">
    <location>
        <begin position="318"/>
        <end position="338"/>
    </location>
</feature>
<proteinExistence type="predicted"/>
<keyword evidence="2 6" id="KW-0812">Transmembrane</keyword>
<feature type="region of interest" description="Disordered" evidence="5">
    <location>
        <begin position="1"/>
        <end position="40"/>
    </location>
</feature>
<comment type="caution">
    <text evidence="7">The sequence shown here is derived from an EMBL/GenBank/DDBJ whole genome shotgun (WGS) entry which is preliminary data.</text>
</comment>
<dbReference type="GO" id="GO:0016020">
    <property type="term" value="C:membrane"/>
    <property type="evidence" value="ECO:0007669"/>
    <property type="project" value="UniProtKB-SubCell"/>
</dbReference>
<feature type="transmembrane region" description="Helical" evidence="6">
    <location>
        <begin position="244"/>
        <end position="269"/>
    </location>
</feature>
<keyword evidence="4 6" id="KW-0472">Membrane</keyword>
<evidence type="ECO:0000256" key="6">
    <source>
        <dbReference type="SAM" id="Phobius"/>
    </source>
</evidence>
<evidence type="ECO:0000256" key="5">
    <source>
        <dbReference type="SAM" id="MobiDB-lite"/>
    </source>
</evidence>
<evidence type="ECO:0000256" key="3">
    <source>
        <dbReference type="ARBA" id="ARBA00022989"/>
    </source>
</evidence>
<evidence type="ECO:0000313" key="7">
    <source>
        <dbReference type="EMBL" id="EWM28229.1"/>
    </source>
</evidence>
<evidence type="ECO:0000256" key="2">
    <source>
        <dbReference type="ARBA" id="ARBA00022692"/>
    </source>
</evidence>
<feature type="transmembrane region" description="Helical" evidence="6">
    <location>
        <begin position="114"/>
        <end position="131"/>
    </location>
</feature>
<gene>
    <name evidence="7" type="ORF">Naga_100004g53</name>
</gene>
<feature type="transmembrane region" description="Helical" evidence="6">
    <location>
        <begin position="87"/>
        <end position="107"/>
    </location>
</feature>
<evidence type="ECO:0000313" key="8">
    <source>
        <dbReference type="Proteomes" id="UP000019335"/>
    </source>
</evidence>
<dbReference type="InterPro" id="IPR005178">
    <property type="entry name" value="Ostalpha/TMEM184C"/>
</dbReference>
<dbReference type="Pfam" id="PF03619">
    <property type="entry name" value="Solute_trans_a"/>
    <property type="match status" value="1"/>
</dbReference>
<evidence type="ECO:0000256" key="1">
    <source>
        <dbReference type="ARBA" id="ARBA00004141"/>
    </source>
</evidence>
<comment type="subcellular location">
    <subcellularLocation>
        <location evidence="1">Membrane</location>
        <topology evidence="1">Multi-pass membrane protein</topology>
    </subcellularLocation>
</comment>
<feature type="transmembrane region" description="Helical" evidence="6">
    <location>
        <begin position="151"/>
        <end position="170"/>
    </location>
</feature>
<dbReference type="EMBL" id="AZIL01000352">
    <property type="protein sequence ID" value="EWM28229.1"/>
    <property type="molecule type" value="Genomic_DNA"/>
</dbReference>
<reference evidence="7 8" key="1">
    <citation type="journal article" date="2014" name="Mol. Plant">
        <title>Chromosome Scale Genome Assembly and Transcriptome Profiling of Nannochloropsis gaditana in Nitrogen Depletion.</title>
        <authorList>
            <person name="Corteggiani Carpinelli E."/>
            <person name="Telatin A."/>
            <person name="Vitulo N."/>
            <person name="Forcato C."/>
            <person name="D'Angelo M."/>
            <person name="Schiavon R."/>
            <person name="Vezzi A."/>
            <person name="Giacometti G.M."/>
            <person name="Morosinotto T."/>
            <person name="Valle G."/>
        </authorList>
    </citation>
    <scope>NUCLEOTIDE SEQUENCE [LARGE SCALE GENOMIC DNA]</scope>
    <source>
        <strain evidence="7 8">B-31</strain>
    </source>
</reference>
<accession>W7U6C0</accession>